<feature type="transmembrane region" description="Helical" evidence="9">
    <location>
        <begin position="480"/>
        <end position="499"/>
    </location>
</feature>
<protein>
    <recommendedName>
        <fullName evidence="1">non-specific serine/threonine protein kinase</fullName>
        <ecNumber evidence="1">2.7.11.1</ecNumber>
    </recommendedName>
</protein>
<dbReference type="OrthoDB" id="504485at2"/>
<dbReference type="SMART" id="SM00220">
    <property type="entry name" value="S_TKc"/>
    <property type="match status" value="1"/>
</dbReference>
<dbReference type="Pfam" id="PF00069">
    <property type="entry name" value="Pkinase"/>
    <property type="match status" value="1"/>
</dbReference>
<dbReference type="PROSITE" id="PS00108">
    <property type="entry name" value="PROTEIN_KINASE_ST"/>
    <property type="match status" value="1"/>
</dbReference>
<organism evidence="11 12">
    <name type="scientific">Hyella patelloides LEGE 07179</name>
    <dbReference type="NCBI Taxonomy" id="945734"/>
    <lineage>
        <taxon>Bacteria</taxon>
        <taxon>Bacillati</taxon>
        <taxon>Cyanobacteriota</taxon>
        <taxon>Cyanophyceae</taxon>
        <taxon>Pleurocapsales</taxon>
        <taxon>Hyellaceae</taxon>
        <taxon>Hyella</taxon>
    </lineage>
</organism>
<dbReference type="Gene3D" id="1.10.510.10">
    <property type="entry name" value="Transferase(Phosphotransferase) domain 1"/>
    <property type="match status" value="1"/>
</dbReference>
<dbReference type="RefSeq" id="WP_144868854.1">
    <property type="nucleotide sequence ID" value="NZ_LR213860.1"/>
</dbReference>
<comment type="catalytic activity">
    <reaction evidence="8">
        <text>L-seryl-[protein] + ATP = O-phospho-L-seryl-[protein] + ADP + H(+)</text>
        <dbReference type="Rhea" id="RHEA:17989"/>
        <dbReference type="Rhea" id="RHEA-COMP:9863"/>
        <dbReference type="Rhea" id="RHEA-COMP:11604"/>
        <dbReference type="ChEBI" id="CHEBI:15378"/>
        <dbReference type="ChEBI" id="CHEBI:29999"/>
        <dbReference type="ChEBI" id="CHEBI:30616"/>
        <dbReference type="ChEBI" id="CHEBI:83421"/>
        <dbReference type="ChEBI" id="CHEBI:456216"/>
        <dbReference type="EC" id="2.7.11.1"/>
    </reaction>
</comment>
<keyword evidence="9" id="KW-1133">Transmembrane helix</keyword>
<feature type="transmembrane region" description="Helical" evidence="9">
    <location>
        <begin position="563"/>
        <end position="584"/>
    </location>
</feature>
<feature type="transmembrane region" description="Helical" evidence="9">
    <location>
        <begin position="448"/>
        <end position="468"/>
    </location>
</feature>
<dbReference type="GO" id="GO:0005524">
    <property type="term" value="F:ATP binding"/>
    <property type="evidence" value="ECO:0007669"/>
    <property type="project" value="UniProtKB-KW"/>
</dbReference>
<keyword evidence="9" id="KW-0472">Membrane</keyword>
<evidence type="ECO:0000256" key="5">
    <source>
        <dbReference type="ARBA" id="ARBA00022777"/>
    </source>
</evidence>
<feature type="transmembrane region" description="Helical" evidence="9">
    <location>
        <begin position="418"/>
        <end position="436"/>
    </location>
</feature>
<dbReference type="PANTHER" id="PTHR24363:SF0">
    <property type="entry name" value="SERINE_THREONINE KINASE LIKE DOMAIN CONTAINING 1"/>
    <property type="match status" value="1"/>
</dbReference>
<dbReference type="InterPro" id="IPR008271">
    <property type="entry name" value="Ser/Thr_kinase_AS"/>
</dbReference>
<evidence type="ECO:0000256" key="7">
    <source>
        <dbReference type="ARBA" id="ARBA00047899"/>
    </source>
</evidence>
<evidence type="ECO:0000256" key="1">
    <source>
        <dbReference type="ARBA" id="ARBA00012513"/>
    </source>
</evidence>
<keyword evidence="12" id="KW-1185">Reference proteome</keyword>
<accession>A0A563VJD6</accession>
<dbReference type="CDD" id="cd14014">
    <property type="entry name" value="STKc_PknB_like"/>
    <property type="match status" value="1"/>
</dbReference>
<dbReference type="PANTHER" id="PTHR24363">
    <property type="entry name" value="SERINE/THREONINE PROTEIN KINASE"/>
    <property type="match status" value="1"/>
</dbReference>
<dbReference type="AlphaFoldDB" id="A0A563VJD6"/>
<proteinExistence type="predicted"/>
<keyword evidence="3" id="KW-0808">Transferase</keyword>
<evidence type="ECO:0000256" key="3">
    <source>
        <dbReference type="ARBA" id="ARBA00022679"/>
    </source>
</evidence>
<keyword evidence="4" id="KW-0547">Nucleotide-binding</keyword>
<feature type="transmembrane region" description="Helical" evidence="9">
    <location>
        <begin position="511"/>
        <end position="534"/>
    </location>
</feature>
<keyword evidence="6" id="KW-0067">ATP-binding</keyword>
<dbReference type="GO" id="GO:0004674">
    <property type="term" value="F:protein serine/threonine kinase activity"/>
    <property type="evidence" value="ECO:0007669"/>
    <property type="project" value="UniProtKB-KW"/>
</dbReference>
<dbReference type="PROSITE" id="PS50011">
    <property type="entry name" value="PROTEIN_KINASE_DOM"/>
    <property type="match status" value="1"/>
</dbReference>
<dbReference type="SUPFAM" id="SSF56112">
    <property type="entry name" value="Protein kinase-like (PK-like)"/>
    <property type="match status" value="1"/>
</dbReference>
<dbReference type="EC" id="2.7.11.1" evidence="1"/>
<dbReference type="Proteomes" id="UP000320055">
    <property type="component" value="Unassembled WGS sequence"/>
</dbReference>
<evidence type="ECO:0000313" key="12">
    <source>
        <dbReference type="Proteomes" id="UP000320055"/>
    </source>
</evidence>
<evidence type="ECO:0000256" key="2">
    <source>
        <dbReference type="ARBA" id="ARBA00022527"/>
    </source>
</evidence>
<keyword evidence="9" id="KW-0812">Transmembrane</keyword>
<keyword evidence="5 11" id="KW-0418">Kinase</keyword>
<sequence length="603" mass="68298">MDSLPDFSQFGYRIVNTLGKNHFGGRTTYLATEVNSNNNVVIKQFQFASSNSDWLGYKAYQREISILEQLEHSGIPQYLASFETIDGFCMVQEYKKAPSLAISRNYEPEEIKGIAIAILEILIYLQNRLPTVIHRDLKPENILVDEQGKVYLVDFGFARLGSENLAMSSVTLGTLGFMPPEQLYNRQLTPATDLYSLGMTLICLLTRIKSSEIDTLIDEDNNISFQYLLLQLSQRWLNWLQTLVQRNPNHRYKNAVQALEQLKPIYIFKQPETKLSTSHLEFTANTYGEKLTKTITVTNFIAETILEGDWQVASHPSDPPHTPDSHAWITFSESKFVSNKVELKITVDSSQLLADSNYQREILLQTNSYPETQVININVQTAKIVTAKIPYLKLFVSILLTSISYFLFLFLLGENNDFTVVFLLLGLLIGSIFMLLTGNKRGMSWKKILWGGIRGFLLTGGLVTGLIYGQKYMNQNTTLSMVIAGVLGATIPILTLNTIARTRLDLQKEKLNNFSIYSILSIVIFLGCSISEYLNSYGDSRYSFIRSFLARSFTRGFNDVSDILLWKIGIASSALLALVSHHSFKSFIISKKYRQSKPKLIKP</sequence>
<dbReference type="EMBL" id="CAACVJ010000007">
    <property type="protein sequence ID" value="VEP11427.1"/>
    <property type="molecule type" value="Genomic_DNA"/>
</dbReference>
<feature type="transmembrane region" description="Helical" evidence="9">
    <location>
        <begin position="391"/>
        <end position="412"/>
    </location>
</feature>
<evidence type="ECO:0000313" key="11">
    <source>
        <dbReference type="EMBL" id="VEP11427.1"/>
    </source>
</evidence>
<gene>
    <name evidence="11" type="ORF">H1P_1040001</name>
</gene>
<dbReference type="InterPro" id="IPR011009">
    <property type="entry name" value="Kinase-like_dom_sf"/>
</dbReference>
<keyword evidence="2 11" id="KW-0723">Serine/threonine-protein kinase</keyword>
<evidence type="ECO:0000256" key="9">
    <source>
        <dbReference type="SAM" id="Phobius"/>
    </source>
</evidence>
<evidence type="ECO:0000256" key="6">
    <source>
        <dbReference type="ARBA" id="ARBA00022840"/>
    </source>
</evidence>
<reference evidence="11 12" key="1">
    <citation type="submission" date="2019-01" db="EMBL/GenBank/DDBJ databases">
        <authorList>
            <person name="Brito A."/>
        </authorList>
    </citation>
    <scope>NUCLEOTIDE SEQUENCE [LARGE SCALE GENOMIC DNA]</scope>
    <source>
        <strain evidence="11">1</strain>
    </source>
</reference>
<evidence type="ECO:0000259" key="10">
    <source>
        <dbReference type="PROSITE" id="PS50011"/>
    </source>
</evidence>
<feature type="domain" description="Protein kinase" evidence="10">
    <location>
        <begin position="12"/>
        <end position="266"/>
    </location>
</feature>
<evidence type="ECO:0000256" key="4">
    <source>
        <dbReference type="ARBA" id="ARBA00022741"/>
    </source>
</evidence>
<name>A0A563VJD6_9CYAN</name>
<evidence type="ECO:0000256" key="8">
    <source>
        <dbReference type="ARBA" id="ARBA00048679"/>
    </source>
</evidence>
<comment type="catalytic activity">
    <reaction evidence="7">
        <text>L-threonyl-[protein] + ATP = O-phospho-L-threonyl-[protein] + ADP + H(+)</text>
        <dbReference type="Rhea" id="RHEA:46608"/>
        <dbReference type="Rhea" id="RHEA-COMP:11060"/>
        <dbReference type="Rhea" id="RHEA-COMP:11605"/>
        <dbReference type="ChEBI" id="CHEBI:15378"/>
        <dbReference type="ChEBI" id="CHEBI:30013"/>
        <dbReference type="ChEBI" id="CHEBI:30616"/>
        <dbReference type="ChEBI" id="CHEBI:61977"/>
        <dbReference type="ChEBI" id="CHEBI:456216"/>
        <dbReference type="EC" id="2.7.11.1"/>
    </reaction>
</comment>
<dbReference type="InterPro" id="IPR000719">
    <property type="entry name" value="Prot_kinase_dom"/>
</dbReference>